<protein>
    <submittedName>
        <fullName evidence="3">Uncharacterized protein LOC111114757</fullName>
    </submittedName>
</protein>
<sequence length="237" mass="26203">MEKMDIYHRNNTVTKISTPQDVEKSIQDRVLIGALATVGVLVTLALVLRFLKQPCKHRIENKEENKEYDRFSSSYSLEDGSSDVSCKTSSSGFSDSSGASSQGTQISYCSSEFSLKSDRSTPLYQSLPDLTGKNNKSLHISSPLIFAMHSGLQEHKSTYSDLMKSEASLTAERLSNKSSSNLDSLLSNSIISLTSSLHTSENSAKRKTTVEHAYGKYIPKHYKSNPAIEEFEKPTKS</sequence>
<proteinExistence type="predicted"/>
<name>A0A8B8C1F9_CRAVI</name>
<feature type="transmembrane region" description="Helical" evidence="1">
    <location>
        <begin position="30"/>
        <end position="51"/>
    </location>
</feature>
<keyword evidence="1" id="KW-0472">Membrane</keyword>
<evidence type="ECO:0000313" key="3">
    <source>
        <dbReference type="RefSeq" id="XP_022308929.1"/>
    </source>
</evidence>
<gene>
    <name evidence="3" type="primary">LOC111114757</name>
</gene>
<dbReference type="Proteomes" id="UP000694844">
    <property type="component" value="Chromosome 9"/>
</dbReference>
<dbReference type="RefSeq" id="XP_022308929.1">
    <property type="nucleotide sequence ID" value="XM_022453221.1"/>
</dbReference>
<organism evidence="2 3">
    <name type="scientific">Crassostrea virginica</name>
    <name type="common">Eastern oyster</name>
    <dbReference type="NCBI Taxonomy" id="6565"/>
    <lineage>
        <taxon>Eukaryota</taxon>
        <taxon>Metazoa</taxon>
        <taxon>Spiralia</taxon>
        <taxon>Lophotrochozoa</taxon>
        <taxon>Mollusca</taxon>
        <taxon>Bivalvia</taxon>
        <taxon>Autobranchia</taxon>
        <taxon>Pteriomorphia</taxon>
        <taxon>Ostreida</taxon>
        <taxon>Ostreoidea</taxon>
        <taxon>Ostreidae</taxon>
        <taxon>Crassostrea</taxon>
    </lineage>
</organism>
<dbReference type="OrthoDB" id="6160517at2759"/>
<reference evidence="3" key="1">
    <citation type="submission" date="2025-08" db="UniProtKB">
        <authorList>
            <consortium name="RefSeq"/>
        </authorList>
    </citation>
    <scope>IDENTIFICATION</scope>
    <source>
        <tissue evidence="3">Whole sample</tissue>
    </source>
</reference>
<dbReference type="KEGG" id="cvn:111114757"/>
<dbReference type="GeneID" id="111114757"/>
<keyword evidence="1" id="KW-0812">Transmembrane</keyword>
<evidence type="ECO:0000313" key="2">
    <source>
        <dbReference type="Proteomes" id="UP000694844"/>
    </source>
</evidence>
<keyword evidence="2" id="KW-1185">Reference proteome</keyword>
<keyword evidence="1" id="KW-1133">Transmembrane helix</keyword>
<accession>A0A8B8C1F9</accession>
<evidence type="ECO:0000256" key="1">
    <source>
        <dbReference type="SAM" id="Phobius"/>
    </source>
</evidence>
<dbReference type="AlphaFoldDB" id="A0A8B8C1F9"/>